<accession>F8Q7B1</accession>
<evidence type="ECO:0000313" key="3">
    <source>
        <dbReference type="Proteomes" id="UP000008063"/>
    </source>
</evidence>
<dbReference type="STRING" id="936435.F8Q7B1"/>
<reference evidence="3" key="1">
    <citation type="journal article" date="2011" name="Science">
        <title>The plant cell wall-decomposing machinery underlies the functional diversity of forest fungi.</title>
        <authorList>
            <person name="Eastwood D.C."/>
            <person name="Floudas D."/>
            <person name="Binder M."/>
            <person name="Majcherczyk A."/>
            <person name="Schneider P."/>
            <person name="Aerts A."/>
            <person name="Asiegbu F.O."/>
            <person name="Baker S.E."/>
            <person name="Barry K."/>
            <person name="Bendiksby M."/>
            <person name="Blumentritt M."/>
            <person name="Coutinho P.M."/>
            <person name="Cullen D."/>
            <person name="de Vries R.P."/>
            <person name="Gathman A."/>
            <person name="Goodell B."/>
            <person name="Henrissat B."/>
            <person name="Ihrmark K."/>
            <person name="Kauserud H."/>
            <person name="Kohler A."/>
            <person name="LaButti K."/>
            <person name="Lapidus A."/>
            <person name="Lavin J.L."/>
            <person name="Lee Y.-H."/>
            <person name="Lindquist E."/>
            <person name="Lilly W."/>
            <person name="Lucas S."/>
            <person name="Morin E."/>
            <person name="Murat C."/>
            <person name="Oguiza J.A."/>
            <person name="Park J."/>
            <person name="Pisabarro A.G."/>
            <person name="Riley R."/>
            <person name="Rosling A."/>
            <person name="Salamov A."/>
            <person name="Schmidt O."/>
            <person name="Schmutz J."/>
            <person name="Skrede I."/>
            <person name="Stenlid J."/>
            <person name="Wiebenga A."/>
            <person name="Xie X."/>
            <person name="Kuees U."/>
            <person name="Hibbett D.S."/>
            <person name="Hoffmeister D."/>
            <person name="Hoegberg N."/>
            <person name="Martin F."/>
            <person name="Grigoriev I.V."/>
            <person name="Watkinson S.C."/>
        </authorList>
    </citation>
    <scope>NUCLEOTIDE SEQUENCE [LARGE SCALE GENOMIC DNA]</scope>
    <source>
        <strain evidence="3">strain S7.3</strain>
    </source>
</reference>
<sequence>MHMEVDIHSPPYKGTRSYSTKRPRSPDDSIVSERHSKRLSLAIGNARLPQTRTSHNGVITQTSDSTLRPSPEDWVRQTRGLTIDSPLAVTEFPFSCQSVNQDAIDDNMTLDYDEGTHIRSPPLPTPKPSPPRNVPFIQISTTSSTQYPPQQLYQVSRQSHHQSQSSSLPLPSLLSPSPSALIAPSLGSDHHHPPMIYLHPATPSDTPSLQSSLQFGAESHLHTRQISPISSSMSGTSPTSPQPNSPISSGRKQRFTMGPRADCIKCRTGVKGHWMHVG</sequence>
<feature type="region of interest" description="Disordered" evidence="1">
    <location>
        <begin position="1"/>
        <end position="34"/>
    </location>
</feature>
<evidence type="ECO:0000313" key="2">
    <source>
        <dbReference type="EMBL" id="EGN95449.1"/>
    </source>
</evidence>
<dbReference type="HOGENOM" id="CLU_095403_0_0_1"/>
<protein>
    <submittedName>
        <fullName evidence="2">Uncharacterized protein</fullName>
    </submittedName>
</protein>
<feature type="compositionally biased region" description="Low complexity" evidence="1">
    <location>
        <begin position="161"/>
        <end position="172"/>
    </location>
</feature>
<dbReference type="InParanoid" id="F8Q7B1"/>
<feature type="region of interest" description="Disordered" evidence="1">
    <location>
        <begin position="181"/>
        <end position="211"/>
    </location>
</feature>
<dbReference type="AlphaFoldDB" id="F8Q7B1"/>
<evidence type="ECO:0000256" key="1">
    <source>
        <dbReference type="SAM" id="MobiDB-lite"/>
    </source>
</evidence>
<feature type="region of interest" description="Disordered" evidence="1">
    <location>
        <begin position="153"/>
        <end position="172"/>
    </location>
</feature>
<keyword evidence="3" id="KW-1185">Reference proteome</keyword>
<organism evidence="3">
    <name type="scientific">Serpula lacrymans var. lacrymans (strain S7.3)</name>
    <name type="common">Dry rot fungus</name>
    <dbReference type="NCBI Taxonomy" id="936435"/>
    <lineage>
        <taxon>Eukaryota</taxon>
        <taxon>Fungi</taxon>
        <taxon>Dikarya</taxon>
        <taxon>Basidiomycota</taxon>
        <taxon>Agaricomycotina</taxon>
        <taxon>Agaricomycetes</taxon>
        <taxon>Agaricomycetidae</taxon>
        <taxon>Boletales</taxon>
        <taxon>Coniophorineae</taxon>
        <taxon>Serpulaceae</taxon>
        <taxon>Serpula</taxon>
    </lineage>
</organism>
<feature type="region of interest" description="Disordered" evidence="1">
    <location>
        <begin position="112"/>
        <end position="136"/>
    </location>
</feature>
<feature type="compositionally biased region" description="Basic and acidic residues" evidence="1">
    <location>
        <begin position="24"/>
        <end position="34"/>
    </location>
</feature>
<feature type="compositionally biased region" description="Pro residues" evidence="1">
    <location>
        <begin position="121"/>
        <end position="133"/>
    </location>
</feature>
<dbReference type="EMBL" id="GL945485">
    <property type="protein sequence ID" value="EGN95449.1"/>
    <property type="molecule type" value="Genomic_DNA"/>
</dbReference>
<dbReference type="OrthoDB" id="3200438at2759"/>
<feature type="region of interest" description="Disordered" evidence="1">
    <location>
        <begin position="228"/>
        <end position="256"/>
    </location>
</feature>
<gene>
    <name evidence="2" type="ORF">SERLA73DRAFT_186457</name>
</gene>
<name>F8Q7B1_SERL3</name>
<dbReference type="eggNOG" id="ENOG502SH2E">
    <property type="taxonomic scope" value="Eukaryota"/>
</dbReference>
<dbReference type="Proteomes" id="UP000008063">
    <property type="component" value="Unassembled WGS sequence"/>
</dbReference>
<proteinExistence type="predicted"/>
<feature type="compositionally biased region" description="Low complexity" evidence="1">
    <location>
        <begin position="228"/>
        <end position="239"/>
    </location>
</feature>
<dbReference type="OMA" id="KGHYMHF"/>